<name>A0A7X2M155_9BACI</name>
<evidence type="ECO:0000313" key="1">
    <source>
        <dbReference type="EMBL" id="MRX74242.1"/>
    </source>
</evidence>
<protein>
    <submittedName>
        <fullName evidence="1">Uncharacterized protein</fullName>
    </submittedName>
</protein>
<sequence>MYHQGILFKEPYSAEHLLDSFGVFTFLAGGALAGTVARMPMGQVKKGLKVDSGGQGSVETNVSVKPVSEQKFDVVEGNMSTKGKDGIRNARNYSINNIIEEHGLSINEFNALRLTEVSKLSSNQKERLKSIRNSVPTPNNKTVLQKVIPSRDIEKYMNGTYTQVGGYVTRADDVLQLKTYKDIYQSLRLDYPESVYNPLSNDTIGIIRYTTNEVSEITIPYGKSMGGTIEDAPPFTGNGFTKAENGQIIPEYKTNKFIEVSDGAQLIEIRDGKEILRAVYN</sequence>
<proteinExistence type="predicted"/>
<reference evidence="1 2" key="1">
    <citation type="submission" date="2019-11" db="EMBL/GenBank/DDBJ databases">
        <title>Bacillus lacus genome.</title>
        <authorList>
            <person name="Allen C.J."/>
            <person name="Newman J.D."/>
        </authorList>
    </citation>
    <scope>NUCLEOTIDE SEQUENCE [LARGE SCALE GENOMIC DNA]</scope>
    <source>
        <strain evidence="1 2">KCTC 33946</strain>
    </source>
</reference>
<dbReference type="RefSeq" id="WP_154309697.1">
    <property type="nucleotide sequence ID" value="NZ_WKKI01000071.1"/>
</dbReference>
<keyword evidence="2" id="KW-1185">Reference proteome</keyword>
<dbReference type="Proteomes" id="UP000448867">
    <property type="component" value="Unassembled WGS sequence"/>
</dbReference>
<dbReference type="EMBL" id="WKKI01000071">
    <property type="protein sequence ID" value="MRX74242.1"/>
    <property type="molecule type" value="Genomic_DNA"/>
</dbReference>
<evidence type="ECO:0000313" key="2">
    <source>
        <dbReference type="Proteomes" id="UP000448867"/>
    </source>
</evidence>
<gene>
    <name evidence="1" type="ORF">GJU40_19145</name>
</gene>
<comment type="caution">
    <text evidence="1">The sequence shown here is derived from an EMBL/GenBank/DDBJ whole genome shotgun (WGS) entry which is preliminary data.</text>
</comment>
<organism evidence="1 2">
    <name type="scientific">Metabacillus lacus</name>
    <dbReference type="NCBI Taxonomy" id="1983721"/>
    <lineage>
        <taxon>Bacteria</taxon>
        <taxon>Bacillati</taxon>
        <taxon>Bacillota</taxon>
        <taxon>Bacilli</taxon>
        <taxon>Bacillales</taxon>
        <taxon>Bacillaceae</taxon>
        <taxon>Metabacillus</taxon>
    </lineage>
</organism>
<dbReference type="AlphaFoldDB" id="A0A7X2M155"/>
<accession>A0A7X2M155</accession>
<dbReference type="OrthoDB" id="2168558at2"/>